<dbReference type="GO" id="GO:0007165">
    <property type="term" value="P:signal transduction"/>
    <property type="evidence" value="ECO:0007669"/>
    <property type="project" value="InterPro"/>
</dbReference>
<name>A0A6J8B8D3_MYTCO</name>
<feature type="domain" description="Death" evidence="4">
    <location>
        <begin position="13"/>
        <end position="88"/>
    </location>
</feature>
<sequence length="1042" mass="117756">MDSKYLGKLCTKIGLEWQLLGVHLGFNTVQMEQLRAAYPSSISQCVSVMLSHWKIVTEQHKVNYTLVLANSLREVGRADLADDINGSVQRLSCDFSIKQKTCSISSTEGEDELDGCSDNSRQHIILNDDSRRYKDELKTIVFENRTSDPLYRYIEQTKVFMEHKTQNIDLFVKTRAFEKTMEHLLMNGLVIIIGNAGDGKTTLAVNVLNDLRKKGYTPLVFSDPNLLEQAIDPSRQIVYFVDDAFGTPTLNKRFIEIWSRLYDKIDSIVSKQKMTLILTSRKMMAQKAKNMLRSYDRYFHSLLDITDESLCMNNVEKRMLIARHCQGHGLFPMQLVKDQSGYTPGFPLICKLYTKNHRLRNNPNFFENPLSVLQKDISELLDYDIHAFCIMILIVLHDGRLPVEYLDVFEDDGMDEEKLDTVVKAFGMNKMTALSQMEKSVEAILGVYVEEVDDLYVFLHDSFFDAVCLVFGQKHPKEILRLASAHFIEQRVRTKNSVLSENSDELDVIVLKKSHLKFLSKRWISDIQTGNIRNVMNNPSIQDDAMLSNFIESIERLSSVEFEGFIESMDGQRSLVEFILDDGHTKLAMYLLKKMKDTKNLFFEIPTKSLHSAINRRDATIVKFLLDFGMDTSSITRPYKLNGVHCAARSGDVEILRLILEKTKNGVVNKIDNLGMQPIHYACQSSSDSCVKLLLKNGSIADNADYAGKQPIHYASYAGSITCVDLLNKAGACLNEKDWMERTSLHFAAMSDNVDLVCFLLEHSCDPNNIDSDSCAPLFYACKNGRWRTVKALIQSGADINIRDRYNKLPIHATTEGCHSDHEGANSCLKLLLGVNTDINAVDEQGKSALHYACAWSYDHRYDSVQMLVASEADVNITDGFKMTPLLYACNSGSFKCASLLLHYGANPNCEGTRQTKPIHLASADGNIEIVKLLISKSADVKSTNTDGRQPIHFASQYGNNDVICFLVWNGASVNVQDSTGKTPLHYACKWGREKSVKYLMKLDSNPHVKDNDGFYPQDLIPQWTKSSKFIRQCLSSTSNSL</sequence>
<feature type="repeat" description="ANK" evidence="3">
    <location>
        <begin position="740"/>
        <end position="772"/>
    </location>
</feature>
<feature type="repeat" description="ANK" evidence="3">
    <location>
        <begin position="707"/>
        <end position="739"/>
    </location>
</feature>
<dbReference type="Proteomes" id="UP000507470">
    <property type="component" value="Unassembled WGS sequence"/>
</dbReference>
<dbReference type="Gene3D" id="1.10.533.10">
    <property type="entry name" value="Death Domain, Fas"/>
    <property type="match status" value="1"/>
</dbReference>
<feature type="repeat" description="ANK" evidence="3">
    <location>
        <begin position="881"/>
        <end position="913"/>
    </location>
</feature>
<feature type="repeat" description="ANK" evidence="3">
    <location>
        <begin position="914"/>
        <end position="946"/>
    </location>
</feature>
<feature type="repeat" description="ANK" evidence="3">
    <location>
        <begin position="773"/>
        <end position="805"/>
    </location>
</feature>
<evidence type="ECO:0000313" key="5">
    <source>
        <dbReference type="EMBL" id="CAC5380218.1"/>
    </source>
</evidence>
<dbReference type="Pfam" id="PF20720">
    <property type="entry name" value="nSTAND3"/>
    <property type="match status" value="1"/>
</dbReference>
<organism evidence="5 6">
    <name type="scientific">Mytilus coruscus</name>
    <name type="common">Sea mussel</name>
    <dbReference type="NCBI Taxonomy" id="42192"/>
    <lineage>
        <taxon>Eukaryota</taxon>
        <taxon>Metazoa</taxon>
        <taxon>Spiralia</taxon>
        <taxon>Lophotrochozoa</taxon>
        <taxon>Mollusca</taxon>
        <taxon>Bivalvia</taxon>
        <taxon>Autobranchia</taxon>
        <taxon>Pteriomorphia</taxon>
        <taxon>Mytilida</taxon>
        <taxon>Mytiloidea</taxon>
        <taxon>Mytilidae</taxon>
        <taxon>Mytilinae</taxon>
        <taxon>Mytilus</taxon>
    </lineage>
</organism>
<dbReference type="InterPro" id="IPR027417">
    <property type="entry name" value="P-loop_NTPase"/>
</dbReference>
<dbReference type="SUPFAM" id="SSF47986">
    <property type="entry name" value="DEATH domain"/>
    <property type="match status" value="1"/>
</dbReference>
<dbReference type="InterPro" id="IPR002110">
    <property type="entry name" value="Ankyrin_rpt"/>
</dbReference>
<feature type="repeat" description="ANK" evidence="3">
    <location>
        <begin position="947"/>
        <end position="979"/>
    </location>
</feature>
<dbReference type="Pfam" id="PF12796">
    <property type="entry name" value="Ank_2"/>
    <property type="match status" value="4"/>
</dbReference>
<feature type="repeat" description="ANK" evidence="3">
    <location>
        <begin position="980"/>
        <end position="1012"/>
    </location>
</feature>
<keyword evidence="1" id="KW-0677">Repeat</keyword>
<dbReference type="Pfam" id="PF00531">
    <property type="entry name" value="Death"/>
    <property type="match status" value="1"/>
</dbReference>
<evidence type="ECO:0000256" key="1">
    <source>
        <dbReference type="ARBA" id="ARBA00022737"/>
    </source>
</evidence>
<feature type="repeat" description="ANK" evidence="3">
    <location>
        <begin position="845"/>
        <end position="880"/>
    </location>
</feature>
<proteinExistence type="predicted"/>
<dbReference type="PANTHER" id="PTHR24198:SF165">
    <property type="entry name" value="ANKYRIN REPEAT-CONTAINING PROTEIN-RELATED"/>
    <property type="match status" value="1"/>
</dbReference>
<dbReference type="SUPFAM" id="SSF52540">
    <property type="entry name" value="P-loop containing nucleoside triphosphate hydrolases"/>
    <property type="match status" value="1"/>
</dbReference>
<dbReference type="EMBL" id="CACVKT020002848">
    <property type="protein sequence ID" value="CAC5380218.1"/>
    <property type="molecule type" value="Genomic_DNA"/>
</dbReference>
<dbReference type="InterPro" id="IPR000488">
    <property type="entry name" value="Death_dom"/>
</dbReference>
<dbReference type="SUPFAM" id="SSF48403">
    <property type="entry name" value="Ankyrin repeat"/>
    <property type="match status" value="3"/>
</dbReference>
<dbReference type="OrthoDB" id="6047405at2759"/>
<dbReference type="CDD" id="cd01670">
    <property type="entry name" value="Death"/>
    <property type="match status" value="1"/>
</dbReference>
<dbReference type="SMART" id="SM00248">
    <property type="entry name" value="ANK"/>
    <property type="match status" value="12"/>
</dbReference>
<dbReference type="PROSITE" id="PS50017">
    <property type="entry name" value="DEATH_DOMAIN"/>
    <property type="match status" value="1"/>
</dbReference>
<dbReference type="PANTHER" id="PTHR24198">
    <property type="entry name" value="ANKYRIN REPEAT AND PROTEIN KINASE DOMAIN-CONTAINING PROTEIN"/>
    <property type="match status" value="1"/>
</dbReference>
<keyword evidence="2 3" id="KW-0040">ANK repeat</keyword>
<dbReference type="PROSITE" id="PS50088">
    <property type="entry name" value="ANK_REPEAT"/>
    <property type="match status" value="9"/>
</dbReference>
<evidence type="ECO:0000256" key="2">
    <source>
        <dbReference type="ARBA" id="ARBA00023043"/>
    </source>
</evidence>
<evidence type="ECO:0000259" key="4">
    <source>
        <dbReference type="PROSITE" id="PS50017"/>
    </source>
</evidence>
<evidence type="ECO:0000256" key="3">
    <source>
        <dbReference type="PROSITE-ProRule" id="PRU00023"/>
    </source>
</evidence>
<evidence type="ECO:0000313" key="6">
    <source>
        <dbReference type="Proteomes" id="UP000507470"/>
    </source>
</evidence>
<accession>A0A6J8B8D3</accession>
<dbReference type="InterPro" id="IPR049050">
    <property type="entry name" value="nSTAND3"/>
</dbReference>
<dbReference type="InterPro" id="IPR011029">
    <property type="entry name" value="DEATH-like_dom_sf"/>
</dbReference>
<feature type="repeat" description="ANK" evidence="3">
    <location>
        <begin position="674"/>
        <end position="706"/>
    </location>
</feature>
<dbReference type="PROSITE" id="PS50297">
    <property type="entry name" value="ANK_REP_REGION"/>
    <property type="match status" value="7"/>
</dbReference>
<reference evidence="5 6" key="1">
    <citation type="submission" date="2020-06" db="EMBL/GenBank/DDBJ databases">
        <authorList>
            <person name="Li R."/>
            <person name="Bekaert M."/>
        </authorList>
    </citation>
    <scope>NUCLEOTIDE SEQUENCE [LARGE SCALE GENOMIC DNA]</scope>
    <source>
        <strain evidence="6">wild</strain>
    </source>
</reference>
<dbReference type="InterPro" id="IPR036770">
    <property type="entry name" value="Ankyrin_rpt-contain_sf"/>
</dbReference>
<dbReference type="AlphaFoldDB" id="A0A6J8B8D3"/>
<gene>
    <name evidence="5" type="ORF">MCOR_16194</name>
</gene>
<protein>
    <recommendedName>
        <fullName evidence="4">Death domain-containing protein</fullName>
    </recommendedName>
</protein>
<keyword evidence="6" id="KW-1185">Reference proteome</keyword>
<dbReference type="Gene3D" id="1.25.40.20">
    <property type="entry name" value="Ankyrin repeat-containing domain"/>
    <property type="match status" value="2"/>
</dbReference>